<dbReference type="Gene3D" id="2.30.180.10">
    <property type="entry name" value="FAS1 domain"/>
    <property type="match status" value="2"/>
</dbReference>
<dbReference type="VEuPathDB" id="FungiDB:JI435_150510"/>
<dbReference type="PANTHER" id="PTHR10900:SF125">
    <property type="entry name" value="FAS1 DOMAIN-CONTAINING PROTEIN YLR001C"/>
    <property type="match status" value="1"/>
</dbReference>
<dbReference type="PROSITE" id="PS50213">
    <property type="entry name" value="FAS1"/>
    <property type="match status" value="2"/>
</dbReference>
<dbReference type="Pfam" id="PF02469">
    <property type="entry name" value="Fasciclin"/>
    <property type="match status" value="1"/>
</dbReference>
<dbReference type="KEGG" id="pno:SNOG_15051"/>
<gene>
    <name evidence="2" type="ORF">JI435_150510</name>
</gene>
<evidence type="ECO:0000313" key="2">
    <source>
        <dbReference type="EMBL" id="QRC99630.1"/>
    </source>
</evidence>
<organism evidence="2 3">
    <name type="scientific">Phaeosphaeria nodorum (strain SN15 / ATCC MYA-4574 / FGSC 10173)</name>
    <name type="common">Glume blotch fungus</name>
    <name type="synonym">Parastagonospora nodorum</name>
    <dbReference type="NCBI Taxonomy" id="321614"/>
    <lineage>
        <taxon>Eukaryota</taxon>
        <taxon>Fungi</taxon>
        <taxon>Dikarya</taxon>
        <taxon>Ascomycota</taxon>
        <taxon>Pezizomycotina</taxon>
        <taxon>Dothideomycetes</taxon>
        <taxon>Pleosporomycetidae</taxon>
        <taxon>Pleosporales</taxon>
        <taxon>Pleosporineae</taxon>
        <taxon>Phaeosphaeriaceae</taxon>
        <taxon>Parastagonospora</taxon>
    </lineage>
</organism>
<dbReference type="OMA" id="GRVMNAK"/>
<dbReference type="PANTHER" id="PTHR10900">
    <property type="entry name" value="PERIOSTIN-RELATED"/>
    <property type="match status" value="1"/>
</dbReference>
<protein>
    <recommendedName>
        <fullName evidence="1">FAS1 domain-containing protein</fullName>
    </recommendedName>
</protein>
<dbReference type="InterPro" id="IPR036378">
    <property type="entry name" value="FAS1_dom_sf"/>
</dbReference>
<dbReference type="SMART" id="SM00554">
    <property type="entry name" value="FAS1"/>
    <property type="match status" value="1"/>
</dbReference>
<evidence type="ECO:0000313" key="3">
    <source>
        <dbReference type="Proteomes" id="UP000663193"/>
    </source>
</evidence>
<dbReference type="OrthoDB" id="286301at2759"/>
<dbReference type="EMBL" id="CP069032">
    <property type="protein sequence ID" value="QRC99630.1"/>
    <property type="molecule type" value="Genomic_DNA"/>
</dbReference>
<keyword evidence="3" id="KW-1185">Reference proteome</keyword>
<reference evidence="3" key="1">
    <citation type="journal article" date="2021" name="BMC Genomics">
        <title>Chromosome-level genome assembly and manually-curated proteome of model necrotroph Parastagonospora nodorum Sn15 reveals a genome-wide trove of candidate effector homologs, and redundancy of virulence-related functions within an accessory chromosome.</title>
        <authorList>
            <person name="Bertazzoni S."/>
            <person name="Jones D.A.B."/>
            <person name="Phan H.T."/>
            <person name="Tan K.-C."/>
            <person name="Hane J.K."/>
        </authorList>
    </citation>
    <scope>NUCLEOTIDE SEQUENCE [LARGE SCALE GENOMIC DNA]</scope>
    <source>
        <strain evidence="3">SN15 / ATCC MYA-4574 / FGSC 10173)</strain>
    </source>
</reference>
<feature type="domain" description="FAS1" evidence="1">
    <location>
        <begin position="41"/>
        <end position="188"/>
    </location>
</feature>
<dbReference type="RefSeq" id="XP_001805214.1">
    <property type="nucleotide sequence ID" value="XM_001805162.1"/>
</dbReference>
<dbReference type="AlphaFoldDB" id="A0A7U2I1B1"/>
<dbReference type="SUPFAM" id="SSF82153">
    <property type="entry name" value="FAS1 domain"/>
    <property type="match status" value="2"/>
</dbReference>
<accession>A0A7U2I1B1</accession>
<feature type="domain" description="FAS1" evidence="1">
    <location>
        <begin position="219"/>
        <end position="350"/>
    </location>
</feature>
<dbReference type="InterPro" id="IPR050904">
    <property type="entry name" value="Adhesion/Biosynth-related"/>
</dbReference>
<dbReference type="InterPro" id="IPR000782">
    <property type="entry name" value="FAS1_domain"/>
</dbReference>
<sequence>MKVTKHIYVPLALIATLTTSSLVTGSSLSRRPLLGRDGTDSSPLLTAISNDPDLSTFYSLIKSTGGTSGIPAPSFEERFNNLTDGRKFTAFAPVNSAFKTMKPEVLAALTEPASYVLLEAILRAHIAEGEVTTEDVLAPGKSVKAIEGIPLTFSNANNTVTINNQTSLASTSRTVVGNGAIFKINKLIDLLALIYGTDVDVNTPIGSTSQPPNETSEGSGTIASILTSSPNLSTFTSLLNLTSPDFFYFLGATVPDGKTLSIFAPSNGVFEAIGLTDKVVQPSNDPFTSYLLKYPFIDTSTPGQDKSIVKFPATVRRDEGGNITSVNNAAVKGEKTCVKNACIYTVDRWLDPMFGSF</sequence>
<name>A0A7U2I1B1_PHANO</name>
<evidence type="ECO:0000259" key="1">
    <source>
        <dbReference type="PROSITE" id="PS50213"/>
    </source>
</evidence>
<dbReference type="Proteomes" id="UP000663193">
    <property type="component" value="Chromosome 10"/>
</dbReference>
<proteinExistence type="predicted"/>